<dbReference type="PANTHER" id="PTHR43257">
    <property type="entry name" value="PYRUVATE DEHYDROGENASE E1 COMPONENT BETA SUBUNIT"/>
    <property type="match status" value="1"/>
</dbReference>
<dbReference type="InterPro" id="IPR009014">
    <property type="entry name" value="Transketo_C/PFOR_II"/>
</dbReference>
<dbReference type="InterPro" id="IPR033248">
    <property type="entry name" value="Transketolase_C"/>
</dbReference>
<gene>
    <name evidence="3" type="ORF">CHU95_12720</name>
</gene>
<dbReference type="NCBIfam" id="NF006667">
    <property type="entry name" value="PRK09212.1"/>
    <property type="match status" value="1"/>
</dbReference>
<dbReference type="RefSeq" id="WP_094456700.1">
    <property type="nucleotide sequence ID" value="NZ_NOXU01000029.1"/>
</dbReference>
<dbReference type="Gene3D" id="3.40.50.970">
    <property type="match status" value="1"/>
</dbReference>
<dbReference type="PANTHER" id="PTHR43257:SF3">
    <property type="entry name" value="ACETOIN:2,6-DICHLOROPHENOLINDOPHENOL OXIDOREDUCTASE SUBUNIT BETA"/>
    <property type="match status" value="1"/>
</dbReference>
<dbReference type="InterPro" id="IPR029061">
    <property type="entry name" value="THDP-binding"/>
</dbReference>
<keyword evidence="4" id="KW-1185">Reference proteome</keyword>
<evidence type="ECO:0000313" key="4">
    <source>
        <dbReference type="Proteomes" id="UP000216998"/>
    </source>
</evidence>
<dbReference type="GO" id="GO:0016491">
    <property type="term" value="F:oxidoreductase activity"/>
    <property type="evidence" value="ECO:0007669"/>
    <property type="project" value="UniProtKB-KW"/>
</dbReference>
<feature type="domain" description="Transketolase-like pyrimidine-binding" evidence="2">
    <location>
        <begin position="4"/>
        <end position="190"/>
    </location>
</feature>
<reference evidence="3 4" key="1">
    <citation type="submission" date="2017-07" db="EMBL/GenBank/DDBJ databases">
        <title>Niveispirillum cyanobacteriorum sp. nov., isolated from cyanobacterial aggregates in a eutrophic lake.</title>
        <authorList>
            <person name="Cai H."/>
        </authorList>
    </citation>
    <scope>NUCLEOTIDE SEQUENCE [LARGE SCALE GENOMIC DNA]</scope>
    <source>
        <strain evidence="4">TH1-14</strain>
    </source>
</reference>
<dbReference type="FunFam" id="3.40.50.970:FF:000001">
    <property type="entry name" value="Pyruvate dehydrogenase E1 beta subunit"/>
    <property type="match status" value="1"/>
</dbReference>
<dbReference type="SUPFAM" id="SSF52518">
    <property type="entry name" value="Thiamin diphosphate-binding fold (THDP-binding)"/>
    <property type="match status" value="1"/>
</dbReference>
<dbReference type="CDD" id="cd07036">
    <property type="entry name" value="TPP_PYR_E1-PDHc-beta_like"/>
    <property type="match status" value="1"/>
</dbReference>
<dbReference type="Pfam" id="PF02779">
    <property type="entry name" value="Transket_pyr"/>
    <property type="match status" value="1"/>
</dbReference>
<dbReference type="SMART" id="SM00861">
    <property type="entry name" value="Transket_pyr"/>
    <property type="match status" value="1"/>
</dbReference>
<evidence type="ECO:0000259" key="2">
    <source>
        <dbReference type="SMART" id="SM00861"/>
    </source>
</evidence>
<dbReference type="InterPro" id="IPR005475">
    <property type="entry name" value="Transketolase-like_Pyr-bd"/>
</dbReference>
<dbReference type="OrthoDB" id="9780894at2"/>
<dbReference type="SUPFAM" id="SSF52922">
    <property type="entry name" value="TK C-terminal domain-like"/>
    <property type="match status" value="1"/>
</dbReference>
<organism evidence="3 4">
    <name type="scientific">Niveispirillum lacus</name>
    <dbReference type="NCBI Taxonomy" id="1981099"/>
    <lineage>
        <taxon>Bacteria</taxon>
        <taxon>Pseudomonadati</taxon>
        <taxon>Pseudomonadota</taxon>
        <taxon>Alphaproteobacteria</taxon>
        <taxon>Rhodospirillales</taxon>
        <taxon>Azospirillaceae</taxon>
        <taxon>Niveispirillum</taxon>
    </lineage>
</organism>
<dbReference type="Pfam" id="PF02780">
    <property type="entry name" value="Transketolase_C"/>
    <property type="match status" value="1"/>
</dbReference>
<accession>A0A255YYL7</accession>
<protein>
    <submittedName>
        <fullName evidence="3">Alpha-ketoacid dehydrogenase subunit beta</fullName>
    </submittedName>
</protein>
<dbReference type="Gene3D" id="3.40.50.920">
    <property type="match status" value="1"/>
</dbReference>
<proteinExistence type="predicted"/>
<dbReference type="Proteomes" id="UP000216998">
    <property type="component" value="Unassembled WGS sequence"/>
</dbReference>
<name>A0A255YYL7_9PROT</name>
<comment type="caution">
    <text evidence="3">The sequence shown here is derived from an EMBL/GenBank/DDBJ whole genome shotgun (WGS) entry which is preliminary data.</text>
</comment>
<keyword evidence="1" id="KW-0560">Oxidoreductase</keyword>
<dbReference type="EMBL" id="NOXU01000029">
    <property type="protein sequence ID" value="OYQ34292.1"/>
    <property type="molecule type" value="Genomic_DNA"/>
</dbReference>
<evidence type="ECO:0000256" key="1">
    <source>
        <dbReference type="ARBA" id="ARBA00023002"/>
    </source>
</evidence>
<sequence length="337" mass="35916">MPKISMRQAINDALHLEMERDPRVIVLGEDVSGGAGGTSGEREAAGGVFGLTKGLLPRFGEDRVIDTPISESCIVGAANGAALTGLRPVAEIMFADFVGVCMDQLLNQAAKFRYMFGGKARTPLVIRMTCGGGMNAAAQHSQTIYPILTSIPGLKVVIPSNAYDAKGLLLTAIRDDDPVIFFEHKSLYMDECEVPDGDYTIPFGEAAMVREGEHVTVVALARMVPLAIGVVDKLAAEGITCDLIDPRTTSPLDEESILESVRATGRLVVVDESPPRCSVAADIAAMAAEKAFHHLKAPIIQVTAPHTPVPFARELEAAYLPSPEKIEAAIRKVLSGR</sequence>
<evidence type="ECO:0000313" key="3">
    <source>
        <dbReference type="EMBL" id="OYQ34292.1"/>
    </source>
</evidence>
<dbReference type="FunFam" id="3.40.50.920:FF:000001">
    <property type="entry name" value="Pyruvate dehydrogenase E1 beta subunit"/>
    <property type="match status" value="1"/>
</dbReference>
<dbReference type="AlphaFoldDB" id="A0A255YYL7"/>